<keyword evidence="1" id="KW-0808">Transferase</keyword>
<organism evidence="1 2">
    <name type="scientific">Pluteus cervinus</name>
    <dbReference type="NCBI Taxonomy" id="181527"/>
    <lineage>
        <taxon>Eukaryota</taxon>
        <taxon>Fungi</taxon>
        <taxon>Dikarya</taxon>
        <taxon>Basidiomycota</taxon>
        <taxon>Agaricomycotina</taxon>
        <taxon>Agaricomycetes</taxon>
        <taxon>Agaricomycetidae</taxon>
        <taxon>Agaricales</taxon>
        <taxon>Pluteineae</taxon>
        <taxon>Pluteaceae</taxon>
        <taxon>Pluteus</taxon>
    </lineage>
</organism>
<dbReference type="Proteomes" id="UP000308600">
    <property type="component" value="Unassembled WGS sequence"/>
</dbReference>
<evidence type="ECO:0000313" key="2">
    <source>
        <dbReference type="Proteomes" id="UP000308600"/>
    </source>
</evidence>
<protein>
    <submittedName>
        <fullName evidence="1">Oligosaccharyl transferase subunit OST3/OST6 family</fullName>
    </submittedName>
</protein>
<sequence length="315" mass="34750">MPSRLALLYALLLVPFSLALTTHERLVNLAAAGNGVIKLDTYTFDLLTAPKRNWTAAIHFTALDPRRRCAPCAEFNPAWQAVAKAWSTVDQAHKDNHFFGTIDFDDGQAVFQKLSLASAPVVYVYPATEGSRAPASGKSAPFKYDFSSGFEAGPLAEQLSPHTPIPIPYRDPINWGRVISSGFIGLGVLAAIKFASPLLKSRWAWAAGCLVTTLVMTSGLMFTRIRASPYTGRDGGWIAAGFQNQFGQEVHVVAVVYGLLAFAFTMLTLVVPLQRSPQRQRIQVYLWTTVIMIVYSMLVSLFRVKNRGYPFKLFL</sequence>
<accession>A0ACD3BEV8</accession>
<evidence type="ECO:0000313" key="1">
    <source>
        <dbReference type="EMBL" id="TFK76425.1"/>
    </source>
</evidence>
<name>A0ACD3BEV8_9AGAR</name>
<keyword evidence="2" id="KW-1185">Reference proteome</keyword>
<dbReference type="EMBL" id="ML208260">
    <property type="protein sequence ID" value="TFK76425.1"/>
    <property type="molecule type" value="Genomic_DNA"/>
</dbReference>
<reference evidence="1 2" key="1">
    <citation type="journal article" date="2019" name="Nat. Ecol. Evol.">
        <title>Megaphylogeny resolves global patterns of mushroom evolution.</title>
        <authorList>
            <person name="Varga T."/>
            <person name="Krizsan K."/>
            <person name="Foldi C."/>
            <person name="Dima B."/>
            <person name="Sanchez-Garcia M."/>
            <person name="Sanchez-Ramirez S."/>
            <person name="Szollosi G.J."/>
            <person name="Szarkandi J.G."/>
            <person name="Papp V."/>
            <person name="Albert L."/>
            <person name="Andreopoulos W."/>
            <person name="Angelini C."/>
            <person name="Antonin V."/>
            <person name="Barry K.W."/>
            <person name="Bougher N.L."/>
            <person name="Buchanan P."/>
            <person name="Buyck B."/>
            <person name="Bense V."/>
            <person name="Catcheside P."/>
            <person name="Chovatia M."/>
            <person name="Cooper J."/>
            <person name="Damon W."/>
            <person name="Desjardin D."/>
            <person name="Finy P."/>
            <person name="Geml J."/>
            <person name="Haridas S."/>
            <person name="Hughes K."/>
            <person name="Justo A."/>
            <person name="Karasinski D."/>
            <person name="Kautmanova I."/>
            <person name="Kiss B."/>
            <person name="Kocsube S."/>
            <person name="Kotiranta H."/>
            <person name="LaButti K.M."/>
            <person name="Lechner B.E."/>
            <person name="Liimatainen K."/>
            <person name="Lipzen A."/>
            <person name="Lukacs Z."/>
            <person name="Mihaltcheva S."/>
            <person name="Morgado L.N."/>
            <person name="Niskanen T."/>
            <person name="Noordeloos M.E."/>
            <person name="Ohm R.A."/>
            <person name="Ortiz-Santana B."/>
            <person name="Ovrebo C."/>
            <person name="Racz N."/>
            <person name="Riley R."/>
            <person name="Savchenko A."/>
            <person name="Shiryaev A."/>
            <person name="Soop K."/>
            <person name="Spirin V."/>
            <person name="Szebenyi C."/>
            <person name="Tomsovsky M."/>
            <person name="Tulloss R.E."/>
            <person name="Uehling J."/>
            <person name="Grigoriev I.V."/>
            <person name="Vagvolgyi C."/>
            <person name="Papp T."/>
            <person name="Martin F.M."/>
            <person name="Miettinen O."/>
            <person name="Hibbett D.S."/>
            <person name="Nagy L.G."/>
        </authorList>
    </citation>
    <scope>NUCLEOTIDE SEQUENCE [LARGE SCALE GENOMIC DNA]</scope>
    <source>
        <strain evidence="1 2">NL-1719</strain>
    </source>
</reference>
<gene>
    <name evidence="1" type="ORF">BDN72DRAFT_885173</name>
</gene>
<proteinExistence type="predicted"/>